<dbReference type="HOGENOM" id="CLU_001744_0_0_1"/>
<feature type="region of interest" description="Disordered" evidence="1">
    <location>
        <begin position="105"/>
        <end position="136"/>
    </location>
</feature>
<feature type="region of interest" description="Disordered" evidence="1">
    <location>
        <begin position="1"/>
        <end position="52"/>
    </location>
</feature>
<sequence>MARASASVSAGTTGKRRRNAANASSGTRTSLTSRTPAVDMSGKPTEWDTGRDETVEVNQRALIDKVLARYSGEFTVFRELLQNSDDAGSSAVEIHFETRAYAEKTKAAASSSSSPADAEPSEGDESTRTDKAREDLPDLKTVQVHQWVFKNNGQVFREEDWSRLKKIAEGNPDEEKIGAFGVGFYSLFSVTEDPFVTSGDQWMGFYWKGDQLLARRGMLPAPSPQTSFHMSLRDPAPPPPLFDFARFLASSLTFMARLQEVAVFLDGRRVVRLFKERGAPRGLGVPRGLKVRSPAGGMGVRVVEVTPLHIKADVLRWVYAAGSEKPPPVVPASKPKPAPGAGGFFSSLFSSFASSTPSRTASPLPSAPPPKPVDLLEVVQSKVTLAVYAADVEVKLDKKLERELYRSTKKNPPSRLRYELIYTGKEEYDESRREDERYPFATGSVFQGLRADLDGTGSARIFIGHATGQTTGIGGHMAARFIPTVERESIDLVDRNVAVWNKELLYIGGFLCRAAYMIELANIREAWDALPPEGDSEELKAHLRARALHVLKFFTFHSSTPSSTVSQLLQDAFFASGTSVGFPLMSTAGVRDVKDVRVPDDAFAAFLRRLPVVPAETLAEARAMVDALQARRMLRDIAFDDVLGELRQRPLGETEAAACLRWWVTVHRSGAGNERVRRELLDAAVVAAEGDGGRVVQLAAVQTFLNPRATGA</sequence>
<dbReference type="Proteomes" id="UP000030669">
    <property type="component" value="Unassembled WGS sequence"/>
</dbReference>
<keyword evidence="4" id="KW-1185">Reference proteome</keyword>
<feature type="compositionally biased region" description="Basic and acidic residues" evidence="1">
    <location>
        <begin position="125"/>
        <end position="136"/>
    </location>
</feature>
<dbReference type="OrthoDB" id="10031156at2759"/>
<dbReference type="InterPro" id="IPR022155">
    <property type="entry name" value="DUF3684"/>
</dbReference>
<organism evidence="3 4">
    <name type="scientific">Gloeophyllum trabeum (strain ATCC 11539 / FP-39264 / Madison 617)</name>
    <name type="common">Brown rot fungus</name>
    <dbReference type="NCBI Taxonomy" id="670483"/>
    <lineage>
        <taxon>Eukaryota</taxon>
        <taxon>Fungi</taxon>
        <taxon>Dikarya</taxon>
        <taxon>Basidiomycota</taxon>
        <taxon>Agaricomycotina</taxon>
        <taxon>Agaricomycetes</taxon>
        <taxon>Gloeophyllales</taxon>
        <taxon>Gloeophyllaceae</taxon>
        <taxon>Gloeophyllum</taxon>
    </lineage>
</organism>
<dbReference type="GeneID" id="19304822"/>
<feature type="non-terminal residue" evidence="3">
    <location>
        <position position="712"/>
    </location>
</feature>
<dbReference type="AlphaFoldDB" id="S7PQV7"/>
<dbReference type="EMBL" id="KB469328">
    <property type="protein sequence ID" value="EPQ50196.1"/>
    <property type="molecule type" value="Genomic_DNA"/>
</dbReference>
<dbReference type="Pfam" id="PF25794">
    <property type="entry name" value="SACS"/>
    <property type="match status" value="1"/>
</dbReference>
<dbReference type="SUPFAM" id="SSF55874">
    <property type="entry name" value="ATPase domain of HSP90 chaperone/DNA topoisomerase II/histidine kinase"/>
    <property type="match status" value="1"/>
</dbReference>
<dbReference type="Gene3D" id="3.30.565.10">
    <property type="entry name" value="Histidine kinase-like ATPase, C-terminal domain"/>
    <property type="match status" value="1"/>
</dbReference>
<dbReference type="KEGG" id="gtr:GLOTRDRAFT_141604"/>
<feature type="compositionally biased region" description="Low complexity" evidence="1">
    <location>
        <begin position="107"/>
        <end position="118"/>
    </location>
</feature>
<protein>
    <recommendedName>
        <fullName evidence="2">Sacsin/Nov domain-containing protein</fullName>
    </recommendedName>
</protein>
<evidence type="ECO:0000313" key="3">
    <source>
        <dbReference type="EMBL" id="EPQ50196.1"/>
    </source>
</evidence>
<dbReference type="NCBIfam" id="NF047352">
    <property type="entry name" value="P_loop_sacsin"/>
    <property type="match status" value="1"/>
</dbReference>
<dbReference type="Pfam" id="PF12449">
    <property type="entry name" value="DUF3684"/>
    <property type="match status" value="1"/>
</dbReference>
<dbReference type="InterPro" id="IPR058210">
    <property type="entry name" value="SACS/Nov_dom"/>
</dbReference>
<dbReference type="STRING" id="670483.S7PQV7"/>
<accession>S7PQV7</accession>
<evidence type="ECO:0000313" key="4">
    <source>
        <dbReference type="Proteomes" id="UP000030669"/>
    </source>
</evidence>
<dbReference type="RefSeq" id="XP_007871345.1">
    <property type="nucleotide sequence ID" value="XM_007873154.1"/>
</dbReference>
<dbReference type="InterPro" id="IPR036890">
    <property type="entry name" value="HATPase_C_sf"/>
</dbReference>
<evidence type="ECO:0000259" key="2">
    <source>
        <dbReference type="Pfam" id="PF25794"/>
    </source>
</evidence>
<dbReference type="PANTHER" id="PTHR47839">
    <property type="entry name" value="DOMAIN PROTEIN, PUTATIVE (AFU_ORTHOLOGUE AFUA_6G04830)-RELATED"/>
    <property type="match status" value="1"/>
</dbReference>
<dbReference type="OMA" id="FEFRSTS"/>
<dbReference type="PANTHER" id="PTHR47839:SF1">
    <property type="entry name" value="DOMAIN PROTEIN, PUTATIVE (AFU_ORTHOLOGUE AFUA_6G04830)-RELATED"/>
    <property type="match status" value="1"/>
</dbReference>
<proteinExistence type="predicted"/>
<feature type="compositionally biased region" description="Low complexity" evidence="1">
    <location>
        <begin position="24"/>
        <end position="35"/>
    </location>
</feature>
<feature type="compositionally biased region" description="Polar residues" evidence="1">
    <location>
        <begin position="1"/>
        <end position="12"/>
    </location>
</feature>
<name>S7PQV7_GLOTA</name>
<feature type="domain" description="Sacsin/Nov" evidence="2">
    <location>
        <begin position="62"/>
        <end position="202"/>
    </location>
</feature>
<dbReference type="eggNOG" id="ENOG502QPMA">
    <property type="taxonomic scope" value="Eukaryota"/>
</dbReference>
<reference evidence="3 4" key="1">
    <citation type="journal article" date="2012" name="Science">
        <title>The Paleozoic origin of enzymatic lignin decomposition reconstructed from 31 fungal genomes.</title>
        <authorList>
            <person name="Floudas D."/>
            <person name="Binder M."/>
            <person name="Riley R."/>
            <person name="Barry K."/>
            <person name="Blanchette R.A."/>
            <person name="Henrissat B."/>
            <person name="Martinez A.T."/>
            <person name="Otillar R."/>
            <person name="Spatafora J.W."/>
            <person name="Yadav J.S."/>
            <person name="Aerts A."/>
            <person name="Benoit I."/>
            <person name="Boyd A."/>
            <person name="Carlson A."/>
            <person name="Copeland A."/>
            <person name="Coutinho P.M."/>
            <person name="de Vries R.P."/>
            <person name="Ferreira P."/>
            <person name="Findley K."/>
            <person name="Foster B."/>
            <person name="Gaskell J."/>
            <person name="Glotzer D."/>
            <person name="Gorecki P."/>
            <person name="Heitman J."/>
            <person name="Hesse C."/>
            <person name="Hori C."/>
            <person name="Igarashi K."/>
            <person name="Jurgens J.A."/>
            <person name="Kallen N."/>
            <person name="Kersten P."/>
            <person name="Kohler A."/>
            <person name="Kuees U."/>
            <person name="Kumar T.K.A."/>
            <person name="Kuo A."/>
            <person name="LaButti K."/>
            <person name="Larrondo L.F."/>
            <person name="Lindquist E."/>
            <person name="Ling A."/>
            <person name="Lombard V."/>
            <person name="Lucas S."/>
            <person name="Lundell T."/>
            <person name="Martin R."/>
            <person name="McLaughlin D.J."/>
            <person name="Morgenstern I."/>
            <person name="Morin E."/>
            <person name="Murat C."/>
            <person name="Nagy L.G."/>
            <person name="Nolan M."/>
            <person name="Ohm R.A."/>
            <person name="Patyshakuliyeva A."/>
            <person name="Rokas A."/>
            <person name="Ruiz-Duenas F.J."/>
            <person name="Sabat G."/>
            <person name="Salamov A."/>
            <person name="Samejima M."/>
            <person name="Schmutz J."/>
            <person name="Slot J.C."/>
            <person name="St John F."/>
            <person name="Stenlid J."/>
            <person name="Sun H."/>
            <person name="Sun S."/>
            <person name="Syed K."/>
            <person name="Tsang A."/>
            <person name="Wiebenga A."/>
            <person name="Young D."/>
            <person name="Pisabarro A."/>
            <person name="Eastwood D.C."/>
            <person name="Martin F."/>
            <person name="Cullen D."/>
            <person name="Grigoriev I.V."/>
            <person name="Hibbett D.S."/>
        </authorList>
    </citation>
    <scope>NUCLEOTIDE SEQUENCE [LARGE SCALE GENOMIC DNA]</scope>
    <source>
        <strain evidence="3 4">ATCC 11539</strain>
    </source>
</reference>
<gene>
    <name evidence="3" type="ORF">GLOTRDRAFT_141604</name>
</gene>
<evidence type="ECO:0000256" key="1">
    <source>
        <dbReference type="SAM" id="MobiDB-lite"/>
    </source>
</evidence>